<name>A0A841CUF8_9PSEU</name>
<sequence length="120" mass="12976">MRIRRVIAAIALALGATTALTVPASAAPANWECEEWSFCIYYGENGESPRLGMKKGAYDLGGISGGKLNDHVYSARNISGKAWCLYEHAGYDTPIDTIPDSFQGRIADHIRGKVSSVRPC</sequence>
<evidence type="ECO:0008006" key="4">
    <source>
        <dbReference type="Google" id="ProtNLM"/>
    </source>
</evidence>
<accession>A0A841CUF8</accession>
<keyword evidence="3" id="KW-1185">Reference proteome</keyword>
<comment type="caution">
    <text evidence="2">The sequence shown here is derived from an EMBL/GenBank/DDBJ whole genome shotgun (WGS) entry which is preliminary data.</text>
</comment>
<proteinExistence type="predicted"/>
<dbReference type="RefSeq" id="WP_184696982.1">
    <property type="nucleotide sequence ID" value="NZ_JACHJN010000012.1"/>
</dbReference>
<dbReference type="Proteomes" id="UP000547510">
    <property type="component" value="Unassembled WGS sequence"/>
</dbReference>
<feature type="signal peptide" evidence="1">
    <location>
        <begin position="1"/>
        <end position="26"/>
    </location>
</feature>
<gene>
    <name evidence="2" type="ORF">FHS29_006399</name>
</gene>
<feature type="chain" id="PRO_5032759152" description="Peptidase inhibitor family I36" evidence="1">
    <location>
        <begin position="27"/>
        <end position="120"/>
    </location>
</feature>
<keyword evidence="1" id="KW-0732">Signal</keyword>
<dbReference type="AlphaFoldDB" id="A0A841CUF8"/>
<dbReference type="Gene3D" id="2.60.20.10">
    <property type="entry name" value="Crystallins"/>
    <property type="match status" value="1"/>
</dbReference>
<dbReference type="Pfam" id="PF03995">
    <property type="entry name" value="Inhibitor_I36"/>
    <property type="match status" value="1"/>
</dbReference>
<protein>
    <recommendedName>
        <fullName evidence="4">Peptidase inhibitor family I36</fullName>
    </recommendedName>
</protein>
<evidence type="ECO:0000256" key="1">
    <source>
        <dbReference type="SAM" id="SignalP"/>
    </source>
</evidence>
<evidence type="ECO:0000313" key="2">
    <source>
        <dbReference type="EMBL" id="MBB5959778.1"/>
    </source>
</evidence>
<reference evidence="2 3" key="1">
    <citation type="submission" date="2020-08" db="EMBL/GenBank/DDBJ databases">
        <title>Genomic Encyclopedia of Type Strains, Phase III (KMG-III): the genomes of soil and plant-associated and newly described type strains.</title>
        <authorList>
            <person name="Whitman W."/>
        </authorList>
    </citation>
    <scope>NUCLEOTIDE SEQUENCE [LARGE SCALE GENOMIC DNA]</scope>
    <source>
        <strain evidence="2 3">CECT 8640</strain>
    </source>
</reference>
<dbReference type="EMBL" id="JACHJN010000012">
    <property type="protein sequence ID" value="MBB5959778.1"/>
    <property type="molecule type" value="Genomic_DNA"/>
</dbReference>
<organism evidence="2 3">
    <name type="scientific">Saccharothrix tamanrassetensis</name>
    <dbReference type="NCBI Taxonomy" id="1051531"/>
    <lineage>
        <taxon>Bacteria</taxon>
        <taxon>Bacillati</taxon>
        <taxon>Actinomycetota</taxon>
        <taxon>Actinomycetes</taxon>
        <taxon>Pseudonocardiales</taxon>
        <taxon>Pseudonocardiaceae</taxon>
        <taxon>Saccharothrix</taxon>
    </lineage>
</organism>
<evidence type="ECO:0000313" key="3">
    <source>
        <dbReference type="Proteomes" id="UP000547510"/>
    </source>
</evidence>